<accession>A0ABW8T709</accession>
<dbReference type="Proteomes" id="UP001623591">
    <property type="component" value="Unassembled WGS sequence"/>
</dbReference>
<dbReference type="PANTHER" id="PTHR30015">
    <property type="entry name" value="MRR RESTRICTION SYSTEM PROTEIN"/>
    <property type="match status" value="1"/>
</dbReference>
<comment type="caution">
    <text evidence="2">The sequence shown here is derived from an EMBL/GenBank/DDBJ whole genome shotgun (WGS) entry which is preliminary data.</text>
</comment>
<dbReference type="Gene3D" id="3.40.1350.10">
    <property type="match status" value="1"/>
</dbReference>
<name>A0ABW8T709_9CLOT</name>
<dbReference type="InterPro" id="IPR011856">
    <property type="entry name" value="tRNA_endonuc-like_dom_sf"/>
</dbReference>
<gene>
    <name evidence="2" type="ORF">ACJDUG_14040</name>
</gene>
<protein>
    <submittedName>
        <fullName evidence="2">Restriction endonuclease</fullName>
    </submittedName>
</protein>
<dbReference type="SUPFAM" id="SSF52980">
    <property type="entry name" value="Restriction endonuclease-like"/>
    <property type="match status" value="1"/>
</dbReference>
<keyword evidence="2" id="KW-0255">Endonuclease</keyword>
<dbReference type="EMBL" id="JBJHZZ010000012">
    <property type="protein sequence ID" value="MFL0248086.1"/>
    <property type="molecule type" value="Genomic_DNA"/>
</dbReference>
<feature type="domain" description="Restriction endonuclease type IV Mrr" evidence="1">
    <location>
        <begin position="8"/>
        <end position="107"/>
    </location>
</feature>
<dbReference type="RefSeq" id="WP_406770517.1">
    <property type="nucleotide sequence ID" value="NZ_JBJHZZ010000012.1"/>
</dbReference>
<keyword evidence="2" id="KW-0540">Nuclease</keyword>
<evidence type="ECO:0000259" key="1">
    <source>
        <dbReference type="Pfam" id="PF04471"/>
    </source>
</evidence>
<sequence length="247" mass="28184">MNFKDIYDLSSSQFEKLICQVLLQQGYIVNPIELGEDVGIDIIANKGSIKLGIQVKKYIKRKVNLETIYHTYGAAAFYDCTNSAIVTLGELTENASKAAEKLEVEIWGKEFVLNCDESLLSKVDLERNKLKYEKLDWFDDIWENYIMNLKGRDLPHISRKSIIRIIDVNREGITIINSNGKERHFDIERFREILIKLKNNGSISSAEVSDDYRRRGASAICAVIAAIPNVKINKINNGTVLIWEQVL</sequence>
<reference evidence="2 3" key="1">
    <citation type="submission" date="2024-11" db="EMBL/GenBank/DDBJ databases">
        <authorList>
            <person name="Heng Y.C."/>
            <person name="Lim A.C.H."/>
            <person name="Lee J.K.Y."/>
            <person name="Kittelmann S."/>
        </authorList>
    </citation>
    <scope>NUCLEOTIDE SEQUENCE [LARGE SCALE GENOMIC DNA]</scope>
    <source>
        <strain evidence="2 3">WILCCON 0185</strain>
    </source>
</reference>
<dbReference type="InterPro" id="IPR052906">
    <property type="entry name" value="Type_IV_Methyl-Rstrct_Enzyme"/>
</dbReference>
<evidence type="ECO:0000313" key="2">
    <source>
        <dbReference type="EMBL" id="MFL0248086.1"/>
    </source>
</evidence>
<dbReference type="PANTHER" id="PTHR30015:SF6">
    <property type="entry name" value="SLL1429 PROTEIN"/>
    <property type="match status" value="1"/>
</dbReference>
<keyword evidence="3" id="KW-1185">Reference proteome</keyword>
<dbReference type="InterPro" id="IPR011335">
    <property type="entry name" value="Restrct_endonuc-II-like"/>
</dbReference>
<dbReference type="Pfam" id="PF04471">
    <property type="entry name" value="Mrr_cat"/>
    <property type="match status" value="1"/>
</dbReference>
<evidence type="ECO:0000313" key="3">
    <source>
        <dbReference type="Proteomes" id="UP001623591"/>
    </source>
</evidence>
<proteinExistence type="predicted"/>
<dbReference type="InterPro" id="IPR007560">
    <property type="entry name" value="Restrct_endonuc_IV_Mrr"/>
</dbReference>
<dbReference type="GO" id="GO:0004519">
    <property type="term" value="F:endonuclease activity"/>
    <property type="evidence" value="ECO:0007669"/>
    <property type="project" value="UniProtKB-KW"/>
</dbReference>
<keyword evidence="2" id="KW-0378">Hydrolase</keyword>
<organism evidence="2 3">
    <name type="scientific">Candidatus Clostridium stratigraminis</name>
    <dbReference type="NCBI Taxonomy" id="3381661"/>
    <lineage>
        <taxon>Bacteria</taxon>
        <taxon>Bacillati</taxon>
        <taxon>Bacillota</taxon>
        <taxon>Clostridia</taxon>
        <taxon>Eubacteriales</taxon>
        <taxon>Clostridiaceae</taxon>
        <taxon>Clostridium</taxon>
    </lineage>
</organism>